<keyword evidence="2" id="KW-1185">Reference proteome</keyword>
<dbReference type="Proteomes" id="UP000091857">
    <property type="component" value="Chromosome 1"/>
</dbReference>
<protein>
    <submittedName>
        <fullName evidence="1">Uncharacterized protein</fullName>
    </submittedName>
</protein>
<dbReference type="EMBL" id="CM004387">
    <property type="protein sequence ID" value="KAG8662988.1"/>
    <property type="molecule type" value="Genomic_DNA"/>
</dbReference>
<sequence>MVTTSGLGLPADECLLHERRAFATLLSRLLRKFKGESCDLFGSLNPQHPERPLFPAAFLLTEFCVWEMALLIMLGLLFFRLRVEYGEDEAELQICSCEILAYIKKRTPEQYQKLKRHWFRGKKDARKVSG</sequence>
<evidence type="ECO:0000313" key="1">
    <source>
        <dbReference type="EMBL" id="KAG8662988.1"/>
    </source>
</evidence>
<reference evidence="2" key="1">
    <citation type="journal article" date="2016" name="Nat. Biotechnol.">
        <title>Sequencing wild and cultivated cassava and related species reveals extensive interspecific hybridization and genetic diversity.</title>
        <authorList>
            <person name="Bredeson J.V."/>
            <person name="Lyons J.B."/>
            <person name="Prochnik S.E."/>
            <person name="Wu G.A."/>
            <person name="Ha C.M."/>
            <person name="Edsinger-Gonzales E."/>
            <person name="Grimwood J."/>
            <person name="Schmutz J."/>
            <person name="Rabbi I.Y."/>
            <person name="Egesi C."/>
            <person name="Nauluvula P."/>
            <person name="Lebot V."/>
            <person name="Ndunguru J."/>
            <person name="Mkamilo G."/>
            <person name="Bart R.S."/>
            <person name="Setter T.L."/>
            <person name="Gleadow R.M."/>
            <person name="Kulakow P."/>
            <person name="Ferguson M.E."/>
            <person name="Rounsley S."/>
            <person name="Rokhsar D.S."/>
        </authorList>
    </citation>
    <scope>NUCLEOTIDE SEQUENCE [LARGE SCALE GENOMIC DNA]</scope>
    <source>
        <strain evidence="2">cv. AM560-2</strain>
    </source>
</reference>
<organism evidence="1 2">
    <name type="scientific">Manihot esculenta</name>
    <name type="common">Cassava</name>
    <name type="synonym">Jatropha manihot</name>
    <dbReference type="NCBI Taxonomy" id="3983"/>
    <lineage>
        <taxon>Eukaryota</taxon>
        <taxon>Viridiplantae</taxon>
        <taxon>Streptophyta</taxon>
        <taxon>Embryophyta</taxon>
        <taxon>Tracheophyta</taxon>
        <taxon>Spermatophyta</taxon>
        <taxon>Magnoliopsida</taxon>
        <taxon>eudicotyledons</taxon>
        <taxon>Gunneridae</taxon>
        <taxon>Pentapetalae</taxon>
        <taxon>rosids</taxon>
        <taxon>fabids</taxon>
        <taxon>Malpighiales</taxon>
        <taxon>Euphorbiaceae</taxon>
        <taxon>Crotonoideae</taxon>
        <taxon>Manihoteae</taxon>
        <taxon>Manihot</taxon>
    </lineage>
</organism>
<name>A0ACB7IGI0_MANES</name>
<evidence type="ECO:0000313" key="2">
    <source>
        <dbReference type="Proteomes" id="UP000091857"/>
    </source>
</evidence>
<comment type="caution">
    <text evidence="1">The sequence shown here is derived from an EMBL/GenBank/DDBJ whole genome shotgun (WGS) entry which is preliminary data.</text>
</comment>
<gene>
    <name evidence="1" type="ORF">MANES_01G163850v8</name>
</gene>
<accession>A0ACB7IGI0</accession>
<proteinExistence type="predicted"/>